<dbReference type="InterPro" id="IPR036638">
    <property type="entry name" value="HLH_DNA-bd_sf"/>
</dbReference>
<keyword evidence="4" id="KW-0804">Transcription</keyword>
<keyword evidence="3" id="KW-0238">DNA-binding</keyword>
<dbReference type="GO" id="GO:0005634">
    <property type="term" value="C:nucleus"/>
    <property type="evidence" value="ECO:0007669"/>
    <property type="project" value="UniProtKB-SubCell"/>
</dbReference>
<dbReference type="GO" id="GO:0000976">
    <property type="term" value="F:transcription cis-regulatory region binding"/>
    <property type="evidence" value="ECO:0007669"/>
    <property type="project" value="TreeGrafter"/>
</dbReference>
<dbReference type="GO" id="GO:0004879">
    <property type="term" value="F:nuclear receptor activity"/>
    <property type="evidence" value="ECO:0007669"/>
    <property type="project" value="TreeGrafter"/>
</dbReference>
<evidence type="ECO:0000313" key="9">
    <source>
        <dbReference type="Ensembl" id="ENSPNAP00000009108.2"/>
    </source>
</evidence>
<reference evidence="9" key="2">
    <citation type="submission" date="2025-08" db="UniProtKB">
        <authorList>
            <consortium name="Ensembl"/>
        </authorList>
    </citation>
    <scope>IDENTIFICATION</scope>
</reference>
<feature type="region of interest" description="Disordered" evidence="6">
    <location>
        <begin position="626"/>
        <end position="657"/>
    </location>
</feature>
<protein>
    <recommendedName>
        <fullName evidence="11">Aryl hydrocarbon receptor</fullName>
    </recommendedName>
</protein>
<dbReference type="InterPro" id="IPR011598">
    <property type="entry name" value="bHLH_dom"/>
</dbReference>
<dbReference type="CDD" id="cd00130">
    <property type="entry name" value="PAS"/>
    <property type="match status" value="2"/>
</dbReference>
<proteinExistence type="predicted"/>
<dbReference type="Pfam" id="PF00989">
    <property type="entry name" value="PAS"/>
    <property type="match status" value="1"/>
</dbReference>
<evidence type="ECO:0008006" key="11">
    <source>
        <dbReference type="Google" id="ProtNLM"/>
    </source>
</evidence>
<feature type="region of interest" description="Disordered" evidence="6">
    <location>
        <begin position="679"/>
        <end position="713"/>
    </location>
</feature>
<dbReference type="Gene3D" id="3.30.450.20">
    <property type="entry name" value="PAS domain"/>
    <property type="match status" value="2"/>
</dbReference>
<dbReference type="FunFam" id="3.30.450.20:FF:000035">
    <property type="entry name" value="Aryl hydrocarbon receptor"/>
    <property type="match status" value="1"/>
</dbReference>
<feature type="compositionally biased region" description="Polar residues" evidence="6">
    <location>
        <begin position="684"/>
        <end position="695"/>
    </location>
</feature>
<dbReference type="FunFam" id="3.30.450.20:FF:000019">
    <property type="entry name" value="Aryl hydrocarbon receptor 1"/>
    <property type="match status" value="1"/>
</dbReference>
<dbReference type="Pfam" id="PF00010">
    <property type="entry name" value="HLH"/>
    <property type="match status" value="1"/>
</dbReference>
<gene>
    <name evidence="9" type="primary">TTLL6</name>
</gene>
<evidence type="ECO:0000259" key="7">
    <source>
        <dbReference type="PROSITE" id="PS50112"/>
    </source>
</evidence>
<dbReference type="PANTHER" id="PTHR10649">
    <property type="entry name" value="ARYL HYDROCARBON RECEPTOR"/>
    <property type="match status" value="1"/>
</dbReference>
<dbReference type="SUPFAM" id="SSF55785">
    <property type="entry name" value="PYP-like sensor domain (PAS domain)"/>
    <property type="match status" value="2"/>
</dbReference>
<dbReference type="AlphaFoldDB" id="A0A3B4CC49"/>
<comment type="subcellular location">
    <subcellularLocation>
        <location evidence="1">Nucleus</location>
    </subcellularLocation>
</comment>
<dbReference type="Pfam" id="PF14598">
    <property type="entry name" value="PAS_11"/>
    <property type="match status" value="1"/>
</dbReference>
<feature type="compositionally biased region" description="Polar residues" evidence="6">
    <location>
        <begin position="626"/>
        <end position="646"/>
    </location>
</feature>
<evidence type="ECO:0000256" key="2">
    <source>
        <dbReference type="ARBA" id="ARBA00023015"/>
    </source>
</evidence>
<accession>A0A3B4CC49</accession>
<reference evidence="9" key="3">
    <citation type="submission" date="2025-09" db="UniProtKB">
        <authorList>
            <consortium name="Ensembl"/>
        </authorList>
    </citation>
    <scope>IDENTIFICATION</scope>
</reference>
<dbReference type="PANTHER" id="PTHR10649:SF17">
    <property type="entry name" value="ARYL HYDROCARBON RECEPTOR 2"/>
    <property type="match status" value="1"/>
</dbReference>
<keyword evidence="5" id="KW-0539">Nucleus</keyword>
<dbReference type="GO" id="GO:0046983">
    <property type="term" value="F:protein dimerization activity"/>
    <property type="evidence" value="ECO:0007669"/>
    <property type="project" value="InterPro"/>
</dbReference>
<dbReference type="SUPFAM" id="SSF47459">
    <property type="entry name" value="HLH, helix-loop-helix DNA-binding domain"/>
    <property type="match status" value="1"/>
</dbReference>
<dbReference type="InterPro" id="IPR000014">
    <property type="entry name" value="PAS"/>
</dbReference>
<dbReference type="InterPro" id="IPR035965">
    <property type="entry name" value="PAS-like_dom_sf"/>
</dbReference>
<keyword evidence="2" id="KW-0805">Transcription regulation</keyword>
<name>A0A3B4CC49_PYGNA</name>
<dbReference type="PROSITE" id="PS50888">
    <property type="entry name" value="BHLH"/>
    <property type="match status" value="1"/>
</dbReference>
<dbReference type="GO" id="GO:0034751">
    <property type="term" value="C:aryl hydrocarbon receptor complex"/>
    <property type="evidence" value="ECO:0007669"/>
    <property type="project" value="TreeGrafter"/>
</dbReference>
<dbReference type="GO" id="GO:0006805">
    <property type="term" value="P:xenobiotic metabolic process"/>
    <property type="evidence" value="ECO:0007669"/>
    <property type="project" value="InterPro"/>
</dbReference>
<feature type="domain" description="PAS" evidence="7">
    <location>
        <begin position="112"/>
        <end position="175"/>
    </location>
</feature>
<organism evidence="9 10">
    <name type="scientific">Pygocentrus nattereri</name>
    <name type="common">Red-bellied piranha</name>
    <dbReference type="NCBI Taxonomy" id="42514"/>
    <lineage>
        <taxon>Eukaryota</taxon>
        <taxon>Metazoa</taxon>
        <taxon>Chordata</taxon>
        <taxon>Craniata</taxon>
        <taxon>Vertebrata</taxon>
        <taxon>Euteleostomi</taxon>
        <taxon>Actinopterygii</taxon>
        <taxon>Neopterygii</taxon>
        <taxon>Teleostei</taxon>
        <taxon>Ostariophysi</taxon>
        <taxon>Characiformes</taxon>
        <taxon>Characoidei</taxon>
        <taxon>Pygocentrus</taxon>
    </lineage>
</organism>
<dbReference type="GeneTree" id="ENSGT00940000154486"/>
<dbReference type="Proteomes" id="UP001501920">
    <property type="component" value="Chromosome 18"/>
</dbReference>
<keyword evidence="10" id="KW-1185">Reference proteome</keyword>
<evidence type="ECO:0000256" key="5">
    <source>
        <dbReference type="ARBA" id="ARBA00023242"/>
    </source>
</evidence>
<evidence type="ECO:0000256" key="3">
    <source>
        <dbReference type="ARBA" id="ARBA00023125"/>
    </source>
</evidence>
<evidence type="ECO:0000259" key="8">
    <source>
        <dbReference type="PROSITE" id="PS50888"/>
    </source>
</evidence>
<sequence>KKKSGKYQTIPIRKKGVLLNAVNHDDAKSTPSKRHRDRLNGELDKLTALLPFSEDVRGRLDKLSILRLSVGYLKLKKFLQGKNSDGNALFCDNSGKTATSIDGVSFSEGDLLLQALNGFVLVVNTEGCIFYTSPTIQDCLGFHQSDLVQQSIYELIHIDDRAMFQCQLHFAFNPKNTGDVQSYSPQHLPPETSAFLERNFCCRFRCLLNNSSGFLALNFQGRLKYLRGEDHAVEGSSSAHSQLALFAIASPVQPPCILQIRTKTLIFQTKHRLDFAPLSIDTRGKMVLGYTEMELCTRKSGYQFIHAADMMYCADNHLRMIKTGESGFTVFRLLTKNGVWVWVQANARVVFQGKKPDFIIARQKPLTNDEGEEHLRQRRLQLPFSFAGEAVLYESLEVPELWNSLPRSTKRRRPAQQKDLDPDSLLGSLLRQDQSIYIHPPELEIDFPLDQAFMDSHALLSVPIDGWRTESVEPSFNQDSMLKSLEKILGKEGAEGALKKLEVDQIQLKDWEDALLRIRLEKGDGPTQLNDILANDVFSYVEEALLKETSMNSYKQTKCEETEMWKDTTFGVSQCDPVKLHQTCMLPEKPMKIHQTFRCSGRFTNSKPGGHSRFSVRVAGGCWSLSQQSSGGRQDTPWTGRQSIAGQTDRHRQSLTPRGNLACPIGLTACLWTVGGNPRRHGENMQTPHRGTRSSGPPRCEATALPTTLPCRP</sequence>
<dbReference type="Ensembl" id="ENSPNAT00000015353.2">
    <property type="protein sequence ID" value="ENSPNAP00000009108.2"/>
    <property type="gene ID" value="ENSPNAG00000003289.2"/>
</dbReference>
<dbReference type="Gene3D" id="4.10.280.10">
    <property type="entry name" value="Helix-loop-helix DNA-binding domain"/>
    <property type="match status" value="1"/>
</dbReference>
<evidence type="ECO:0000256" key="4">
    <source>
        <dbReference type="ARBA" id="ARBA00023163"/>
    </source>
</evidence>
<evidence type="ECO:0000313" key="10">
    <source>
        <dbReference type="Proteomes" id="UP001501920"/>
    </source>
</evidence>
<dbReference type="InterPro" id="IPR013767">
    <property type="entry name" value="PAS_fold"/>
</dbReference>
<dbReference type="SMART" id="SM00091">
    <property type="entry name" value="PAS"/>
    <property type="match status" value="2"/>
</dbReference>
<feature type="domain" description="BHLH" evidence="8">
    <location>
        <begin position="23"/>
        <end position="76"/>
    </location>
</feature>
<evidence type="ECO:0000256" key="1">
    <source>
        <dbReference type="ARBA" id="ARBA00004123"/>
    </source>
</evidence>
<dbReference type="SMART" id="SM00353">
    <property type="entry name" value="HLH"/>
    <property type="match status" value="1"/>
</dbReference>
<reference evidence="9 10" key="1">
    <citation type="submission" date="2020-10" db="EMBL/GenBank/DDBJ databases">
        <title>Pygocentrus nattereri (red-bellied piranha) genome, fPygNat1, primary haplotype.</title>
        <authorList>
            <person name="Myers G."/>
            <person name="Meyer A."/>
            <person name="Karagic N."/>
            <person name="Pippel M."/>
            <person name="Winkler S."/>
            <person name="Tracey A."/>
            <person name="Wood J."/>
            <person name="Formenti G."/>
            <person name="Howe K."/>
            <person name="Fedrigo O."/>
            <person name="Jarvis E.D."/>
        </authorList>
    </citation>
    <scope>NUCLEOTIDE SEQUENCE [LARGE SCALE GENOMIC DNA]</scope>
</reference>
<evidence type="ECO:0000256" key="6">
    <source>
        <dbReference type="SAM" id="MobiDB-lite"/>
    </source>
</evidence>
<dbReference type="InterPro" id="IPR039091">
    <property type="entry name" value="AHR/AHRR"/>
</dbReference>
<dbReference type="PROSITE" id="PS50112">
    <property type="entry name" value="PAS"/>
    <property type="match status" value="1"/>
</dbReference>
<dbReference type="CDD" id="cd19696">
    <property type="entry name" value="bHLH-PAS_AhR_like"/>
    <property type="match status" value="1"/>
</dbReference>
<dbReference type="GO" id="GO:0048513">
    <property type="term" value="P:animal organ development"/>
    <property type="evidence" value="ECO:0007669"/>
    <property type="project" value="UniProtKB-ARBA"/>
</dbReference>